<dbReference type="Proteomes" id="UP000789524">
    <property type="component" value="Unassembled WGS sequence"/>
</dbReference>
<accession>A0A8J2RFY6</accession>
<dbReference type="EMBL" id="CAKASE010000079">
    <property type="protein sequence ID" value="CAG9580306.1"/>
    <property type="molecule type" value="Genomic_DNA"/>
</dbReference>
<comment type="caution">
    <text evidence="1">The sequence shown here is derived from an EMBL/GenBank/DDBJ whole genome shotgun (WGS) entry which is preliminary data.</text>
</comment>
<keyword evidence="2" id="KW-1185">Reference proteome</keyword>
<evidence type="ECO:0000313" key="2">
    <source>
        <dbReference type="Proteomes" id="UP000789524"/>
    </source>
</evidence>
<sequence>MAIHEIDVFGTGDDTKYGLKTRRRVELTEQGGGGPGTRGNPLGLQCLIYILLDKYIDISYFECRSSVCPSEHPEEHGRELSPYTLYGTHVHTRRGSCSSLDASGAGSCPGRVLETRH</sequence>
<name>A0A8J2RFY6_9NEOP</name>
<reference evidence="1" key="1">
    <citation type="submission" date="2021-09" db="EMBL/GenBank/DDBJ databases">
        <authorList>
            <person name="Martin H S."/>
        </authorList>
    </citation>
    <scope>NUCLEOTIDE SEQUENCE</scope>
</reference>
<gene>
    <name evidence="1" type="ORF">DCHRY22_LOCUS13617</name>
</gene>
<proteinExistence type="predicted"/>
<organism evidence="1 2">
    <name type="scientific">Danaus chrysippus</name>
    <name type="common">African queen</name>
    <dbReference type="NCBI Taxonomy" id="151541"/>
    <lineage>
        <taxon>Eukaryota</taxon>
        <taxon>Metazoa</taxon>
        <taxon>Ecdysozoa</taxon>
        <taxon>Arthropoda</taxon>
        <taxon>Hexapoda</taxon>
        <taxon>Insecta</taxon>
        <taxon>Pterygota</taxon>
        <taxon>Neoptera</taxon>
        <taxon>Endopterygota</taxon>
        <taxon>Lepidoptera</taxon>
        <taxon>Glossata</taxon>
        <taxon>Ditrysia</taxon>
        <taxon>Papilionoidea</taxon>
        <taxon>Nymphalidae</taxon>
        <taxon>Danainae</taxon>
        <taxon>Danaini</taxon>
        <taxon>Danaina</taxon>
        <taxon>Danaus</taxon>
        <taxon>Anosia</taxon>
    </lineage>
</organism>
<dbReference type="AlphaFoldDB" id="A0A8J2RFY6"/>
<protein>
    <submittedName>
        <fullName evidence="1">(African queen) hypothetical protein</fullName>
    </submittedName>
</protein>
<evidence type="ECO:0000313" key="1">
    <source>
        <dbReference type="EMBL" id="CAG9580306.1"/>
    </source>
</evidence>